<evidence type="ECO:0000256" key="7">
    <source>
        <dbReference type="ARBA" id="ARBA00023136"/>
    </source>
</evidence>
<dbReference type="RefSeq" id="WP_087110107.1">
    <property type="nucleotide sequence ID" value="NZ_CBCSCN010000003.1"/>
</dbReference>
<feature type="transmembrane region" description="Helical" evidence="8">
    <location>
        <begin position="182"/>
        <end position="203"/>
    </location>
</feature>
<proteinExistence type="inferred from homology"/>
<gene>
    <name evidence="9" type="ORF">EHSB41UT_02367</name>
</gene>
<dbReference type="InterPro" id="IPR038770">
    <property type="entry name" value="Na+/solute_symporter_sf"/>
</dbReference>
<comment type="subcellular location">
    <subcellularLocation>
        <location evidence="1">Cell membrane</location>
        <topology evidence="1">Multi-pass membrane protein</topology>
    </subcellularLocation>
</comment>
<feature type="transmembrane region" description="Helical" evidence="8">
    <location>
        <begin position="6"/>
        <end position="27"/>
    </location>
</feature>
<comment type="similarity">
    <text evidence="2">Belongs to the auxin efflux carrier (TC 2.A.69) family.</text>
</comment>
<dbReference type="PANTHER" id="PTHR36838:SF3">
    <property type="entry name" value="TRANSPORTER AUXIN EFFLUX CARRIER EC FAMILY"/>
    <property type="match status" value="1"/>
</dbReference>
<dbReference type="EMBL" id="FWPT01000005">
    <property type="protein sequence ID" value="SMA47301.1"/>
    <property type="molecule type" value="Genomic_DNA"/>
</dbReference>
<keyword evidence="6 8" id="KW-1133">Transmembrane helix</keyword>
<evidence type="ECO:0000313" key="9">
    <source>
        <dbReference type="EMBL" id="SMA47301.1"/>
    </source>
</evidence>
<evidence type="ECO:0000256" key="8">
    <source>
        <dbReference type="SAM" id="Phobius"/>
    </source>
</evidence>
<keyword evidence="4" id="KW-1003">Cell membrane</keyword>
<keyword evidence="7 8" id="KW-0472">Membrane</keyword>
<evidence type="ECO:0000256" key="6">
    <source>
        <dbReference type="ARBA" id="ARBA00022989"/>
    </source>
</evidence>
<evidence type="ECO:0000256" key="1">
    <source>
        <dbReference type="ARBA" id="ARBA00004651"/>
    </source>
</evidence>
<feature type="transmembrane region" description="Helical" evidence="8">
    <location>
        <begin position="209"/>
        <end position="226"/>
    </location>
</feature>
<feature type="transmembrane region" description="Helical" evidence="8">
    <location>
        <begin position="105"/>
        <end position="124"/>
    </location>
</feature>
<keyword evidence="10" id="KW-1185">Reference proteome</keyword>
<reference evidence="9 10" key="1">
    <citation type="submission" date="2017-03" db="EMBL/GenBank/DDBJ databases">
        <authorList>
            <person name="Afonso C.L."/>
            <person name="Miller P.J."/>
            <person name="Scott M.A."/>
            <person name="Spackman E."/>
            <person name="Goraichik I."/>
            <person name="Dimitrov K.M."/>
            <person name="Suarez D.L."/>
            <person name="Swayne D.E."/>
        </authorList>
    </citation>
    <scope>NUCLEOTIDE SEQUENCE [LARGE SCALE GENOMIC DNA]</scope>
    <source>
        <strain evidence="9">SB41UT1</strain>
    </source>
</reference>
<feature type="transmembrane region" description="Helical" evidence="8">
    <location>
        <begin position="39"/>
        <end position="57"/>
    </location>
</feature>
<dbReference type="GO" id="GO:0005886">
    <property type="term" value="C:plasma membrane"/>
    <property type="evidence" value="ECO:0007669"/>
    <property type="project" value="UniProtKB-SubCell"/>
</dbReference>
<dbReference type="PANTHER" id="PTHR36838">
    <property type="entry name" value="AUXIN EFFLUX CARRIER FAMILY PROTEIN"/>
    <property type="match status" value="1"/>
</dbReference>
<protein>
    <submittedName>
        <fullName evidence="9">Putative transporter YfdV</fullName>
    </submittedName>
</protein>
<dbReference type="Pfam" id="PF03547">
    <property type="entry name" value="Mem_trans"/>
    <property type="match status" value="1"/>
</dbReference>
<feature type="transmembrane region" description="Helical" evidence="8">
    <location>
        <begin position="299"/>
        <end position="323"/>
    </location>
</feature>
<evidence type="ECO:0000256" key="3">
    <source>
        <dbReference type="ARBA" id="ARBA00022448"/>
    </source>
</evidence>
<name>A0A1X7AMG8_9GAMM</name>
<dbReference type="OrthoDB" id="9810457at2"/>
<dbReference type="Proteomes" id="UP000196573">
    <property type="component" value="Unassembled WGS sequence"/>
</dbReference>
<evidence type="ECO:0000313" key="10">
    <source>
        <dbReference type="Proteomes" id="UP000196573"/>
    </source>
</evidence>
<dbReference type="Gene3D" id="1.20.1530.20">
    <property type="match status" value="1"/>
</dbReference>
<accession>A0A1X7AMG8</accession>
<evidence type="ECO:0000256" key="2">
    <source>
        <dbReference type="ARBA" id="ARBA00010145"/>
    </source>
</evidence>
<evidence type="ECO:0000256" key="4">
    <source>
        <dbReference type="ARBA" id="ARBA00022475"/>
    </source>
</evidence>
<keyword evidence="3" id="KW-0813">Transport</keyword>
<feature type="transmembrane region" description="Helical" evidence="8">
    <location>
        <begin position="130"/>
        <end position="152"/>
    </location>
</feature>
<dbReference type="GO" id="GO:0055085">
    <property type="term" value="P:transmembrane transport"/>
    <property type="evidence" value="ECO:0007669"/>
    <property type="project" value="InterPro"/>
</dbReference>
<feature type="transmembrane region" description="Helical" evidence="8">
    <location>
        <begin position="69"/>
        <end position="93"/>
    </location>
</feature>
<organism evidence="9 10">
    <name type="scientific">Parendozoicomonas haliclonae</name>
    <dbReference type="NCBI Taxonomy" id="1960125"/>
    <lineage>
        <taxon>Bacteria</taxon>
        <taxon>Pseudomonadati</taxon>
        <taxon>Pseudomonadota</taxon>
        <taxon>Gammaproteobacteria</taxon>
        <taxon>Oceanospirillales</taxon>
        <taxon>Endozoicomonadaceae</taxon>
        <taxon>Parendozoicomonas</taxon>
    </lineage>
</organism>
<keyword evidence="5 8" id="KW-0812">Transmembrane</keyword>
<sequence>MTGASYVSAGIEAVAILFFYIALGWIGSRTLINQELMPGLNRFVYYFAVPALLFQSARQISPEELWKPLPIGALMVGIVLTAMVTVVTSWSVFKTRQGDQLVIRQLLTTFSNYAYMGIPVVTAFVGDAGFLAMITIILITNLVLIGSAQILLQTFQRDRSQSLSVGRQIAGVVQQSLLKSPVFLSSVIGLLFSAGDLALPGVLEKGLNAIGSTTVPLALFCLGAALQFRQSGSSVLELITLIAFKLFLHPSLTVLAIVLLGVSDPIWITVLILMSALPTGALAHVVAQHHKVYANETSLVITVTTLLSLLTLPVWVQIAQAFVAP</sequence>
<dbReference type="AlphaFoldDB" id="A0A1X7AMG8"/>
<feature type="transmembrane region" description="Helical" evidence="8">
    <location>
        <begin position="238"/>
        <end position="260"/>
    </location>
</feature>
<dbReference type="InterPro" id="IPR004776">
    <property type="entry name" value="Mem_transp_PIN-like"/>
</dbReference>
<feature type="transmembrane region" description="Helical" evidence="8">
    <location>
        <begin position="266"/>
        <end position="287"/>
    </location>
</feature>
<evidence type="ECO:0000256" key="5">
    <source>
        <dbReference type="ARBA" id="ARBA00022692"/>
    </source>
</evidence>